<comment type="caution">
    <text evidence="1">The sequence shown here is derived from an EMBL/GenBank/DDBJ whole genome shotgun (WGS) entry which is preliminary data.</text>
</comment>
<accession>A0A7V8VAP3</accession>
<protein>
    <submittedName>
        <fullName evidence="1">Uncharacterized protein</fullName>
    </submittedName>
</protein>
<proteinExistence type="predicted"/>
<dbReference type="RefSeq" id="WP_194536005.1">
    <property type="nucleotide sequence ID" value="NZ_JACEFB010000001.1"/>
</dbReference>
<evidence type="ECO:0000313" key="2">
    <source>
        <dbReference type="Proteomes" id="UP000542342"/>
    </source>
</evidence>
<dbReference type="EMBL" id="JACEFB010000001">
    <property type="protein sequence ID" value="MBA2224561.1"/>
    <property type="molecule type" value="Genomic_DNA"/>
</dbReference>
<organism evidence="1 2">
    <name type="scientific">Thermogemmata fonticola</name>
    <dbReference type="NCBI Taxonomy" id="2755323"/>
    <lineage>
        <taxon>Bacteria</taxon>
        <taxon>Pseudomonadati</taxon>
        <taxon>Planctomycetota</taxon>
        <taxon>Planctomycetia</taxon>
        <taxon>Gemmatales</taxon>
        <taxon>Gemmataceae</taxon>
        <taxon>Thermogemmata</taxon>
    </lineage>
</organism>
<name>A0A7V8VAP3_9BACT</name>
<sequence>MVKGQHYKITVHAGLEGLDPITDNVDVEVVFDDGSHYMATFFTLENIQKIMENYQQSGECMKGSYFWATDMILVRRLSRENIAKVVGDLIGKGEFEKAFSLASSTPKE</sequence>
<evidence type="ECO:0000313" key="1">
    <source>
        <dbReference type="EMBL" id="MBA2224561.1"/>
    </source>
</evidence>
<reference evidence="1 2" key="1">
    <citation type="submission" date="2020-07" db="EMBL/GenBank/DDBJ databases">
        <title>Thermogemmata thermophila gen. nov., sp. nov., a novel moderate thermophilic planctomycete from a Kamchatka hot spring.</title>
        <authorList>
            <person name="Elcheninov A.G."/>
            <person name="Podosokorskaya O.A."/>
            <person name="Kovaleva O.L."/>
            <person name="Novikov A."/>
            <person name="Bonch-Osmolovskaya E.A."/>
            <person name="Toshchakov S.V."/>
            <person name="Kublanov I.V."/>
        </authorList>
    </citation>
    <scope>NUCLEOTIDE SEQUENCE [LARGE SCALE GENOMIC DNA]</scope>
    <source>
        <strain evidence="1 2">2918</strain>
    </source>
</reference>
<dbReference type="AlphaFoldDB" id="A0A7V8VAP3"/>
<gene>
    <name evidence="1" type="ORF">H0921_00090</name>
</gene>
<dbReference type="Proteomes" id="UP000542342">
    <property type="component" value="Unassembled WGS sequence"/>
</dbReference>
<keyword evidence="2" id="KW-1185">Reference proteome</keyword>